<evidence type="ECO:0000256" key="6">
    <source>
        <dbReference type="ARBA" id="ARBA00011664"/>
    </source>
</evidence>
<evidence type="ECO:0000256" key="2">
    <source>
        <dbReference type="ARBA" id="ARBA00004496"/>
    </source>
</evidence>
<name>A0ABP8YSX9_9ACTN</name>
<evidence type="ECO:0000256" key="11">
    <source>
        <dbReference type="ARBA" id="ARBA00022741"/>
    </source>
</evidence>
<comment type="similarity">
    <text evidence="3">Belongs to the AccD/PCCB family.</text>
</comment>
<dbReference type="InterPro" id="IPR029045">
    <property type="entry name" value="ClpP/crotonase-like_dom_sf"/>
</dbReference>
<evidence type="ECO:0000259" key="20">
    <source>
        <dbReference type="PROSITE" id="PS50989"/>
    </source>
</evidence>
<dbReference type="EMBL" id="BAABIE010000001">
    <property type="protein sequence ID" value="GAA4738720.1"/>
    <property type="molecule type" value="Genomic_DNA"/>
</dbReference>
<evidence type="ECO:0000256" key="4">
    <source>
        <dbReference type="ARBA" id="ARBA00006276"/>
    </source>
</evidence>
<comment type="function">
    <text evidence="17">Component of the acetyl coenzyme A carboxylase (ACC) complex. Biotin carboxylase (BC) catalyzes the carboxylation of biotin on its carrier protein (BCCP) and then the CO(2) group is transferred by the transcarboxylase to acetyl-CoA to form malonyl-CoA.</text>
</comment>
<keyword evidence="13" id="KW-0276">Fatty acid metabolism</keyword>
<evidence type="ECO:0000256" key="1">
    <source>
        <dbReference type="ARBA" id="ARBA00001947"/>
    </source>
</evidence>
<evidence type="ECO:0000256" key="17">
    <source>
        <dbReference type="ARBA" id="ARBA00025280"/>
    </source>
</evidence>
<feature type="domain" description="CoA carboxyltransferase C-terminal" evidence="20">
    <location>
        <begin position="244"/>
        <end position="483"/>
    </location>
</feature>
<keyword evidence="12" id="KW-0863">Zinc-finger</keyword>
<evidence type="ECO:0000256" key="18">
    <source>
        <dbReference type="ARBA" id="ARBA00049152"/>
    </source>
</evidence>
<keyword evidence="12" id="KW-0479">Metal-binding</keyword>
<keyword evidence="12" id="KW-0862">Zinc</keyword>
<keyword evidence="9" id="KW-0444">Lipid biosynthesis</keyword>
<keyword evidence="15" id="KW-0443">Lipid metabolism</keyword>
<gene>
    <name evidence="21" type="ORF">GCM10023217_02870</name>
</gene>
<dbReference type="PANTHER" id="PTHR42995">
    <property type="entry name" value="ACETYL-COENZYME A CARBOXYLASE CARBOXYL TRANSFERASE SUBUNIT BETA, CHLOROPLASTIC"/>
    <property type="match status" value="1"/>
</dbReference>
<evidence type="ECO:0000256" key="16">
    <source>
        <dbReference type="ARBA" id="ARBA00023160"/>
    </source>
</evidence>
<keyword evidence="14" id="KW-0067">ATP-binding</keyword>
<dbReference type="InterPro" id="IPR034733">
    <property type="entry name" value="AcCoA_carboxyl_beta"/>
</dbReference>
<comment type="subcellular location">
    <subcellularLocation>
        <location evidence="2">Cytoplasm</location>
    </subcellularLocation>
</comment>
<comment type="catalytic activity">
    <reaction evidence="18">
        <text>N(6)-carboxybiotinyl-L-lysyl-[protein] + acetyl-CoA = N(6)-biotinyl-L-lysyl-[protein] + malonyl-CoA</text>
        <dbReference type="Rhea" id="RHEA:54728"/>
        <dbReference type="Rhea" id="RHEA-COMP:10505"/>
        <dbReference type="Rhea" id="RHEA-COMP:10506"/>
        <dbReference type="ChEBI" id="CHEBI:57288"/>
        <dbReference type="ChEBI" id="CHEBI:57384"/>
        <dbReference type="ChEBI" id="CHEBI:83144"/>
        <dbReference type="ChEBI" id="CHEBI:83145"/>
        <dbReference type="EC" id="2.1.3.15"/>
    </reaction>
</comment>
<comment type="cofactor">
    <cofactor evidence="1">
        <name>Zn(2+)</name>
        <dbReference type="ChEBI" id="CHEBI:29105"/>
    </cofactor>
</comment>
<dbReference type="PROSITE" id="PS50989">
    <property type="entry name" value="COA_CT_CTER"/>
    <property type="match status" value="1"/>
</dbReference>
<keyword evidence="22" id="KW-1185">Reference proteome</keyword>
<dbReference type="GO" id="GO:0016740">
    <property type="term" value="F:transferase activity"/>
    <property type="evidence" value="ECO:0007669"/>
    <property type="project" value="UniProtKB-KW"/>
</dbReference>
<dbReference type="EC" id="2.1.3.15" evidence="7"/>
<keyword evidence="16" id="KW-0275">Fatty acid biosynthesis</keyword>
<dbReference type="InterPro" id="IPR011762">
    <property type="entry name" value="COA_CT_N"/>
</dbReference>
<comment type="similarity">
    <text evidence="4">In the C-terminal section; belongs to the AccA family.</text>
</comment>
<evidence type="ECO:0000256" key="15">
    <source>
        <dbReference type="ARBA" id="ARBA00023098"/>
    </source>
</evidence>
<protein>
    <recommendedName>
        <fullName evidence="8">Acetyl-coenzyme A carboxylase carboxyl transferase subunits beta/alpha</fullName>
        <ecNumber evidence="7">2.1.3.15</ecNumber>
    </recommendedName>
</protein>
<dbReference type="Proteomes" id="UP001500822">
    <property type="component" value="Unassembled WGS sequence"/>
</dbReference>
<comment type="similarity">
    <text evidence="5">In the N-terminal section; belongs to the AccD/PCCB family.</text>
</comment>
<comment type="subunit">
    <text evidence="6">Acetyl-CoA carboxylase is a heterotetramer composed of biotin carboxyl carrier protein (AccB), biotin carboxylase (AccC) and two subunits of ACCase subunit beta/alpha.</text>
</comment>
<evidence type="ECO:0000256" key="13">
    <source>
        <dbReference type="ARBA" id="ARBA00022832"/>
    </source>
</evidence>
<dbReference type="InterPro" id="IPR011763">
    <property type="entry name" value="COA_CT_C"/>
</dbReference>
<keyword evidence="10 21" id="KW-0808">Transferase</keyword>
<evidence type="ECO:0000256" key="10">
    <source>
        <dbReference type="ARBA" id="ARBA00022679"/>
    </source>
</evidence>
<dbReference type="PRINTS" id="PR01070">
    <property type="entry name" value="ACCCTRFRASEB"/>
</dbReference>
<dbReference type="PROSITE" id="PS50980">
    <property type="entry name" value="COA_CT_NTER"/>
    <property type="match status" value="1"/>
</dbReference>
<dbReference type="RefSeq" id="WP_345312155.1">
    <property type="nucleotide sequence ID" value="NZ_BAABIE010000001.1"/>
</dbReference>
<accession>A0ABP8YSX9</accession>
<evidence type="ECO:0000259" key="19">
    <source>
        <dbReference type="PROSITE" id="PS50980"/>
    </source>
</evidence>
<evidence type="ECO:0000256" key="7">
    <source>
        <dbReference type="ARBA" id="ARBA00011883"/>
    </source>
</evidence>
<reference evidence="22" key="1">
    <citation type="journal article" date="2019" name="Int. J. Syst. Evol. Microbiol.">
        <title>The Global Catalogue of Microorganisms (GCM) 10K type strain sequencing project: providing services to taxonomists for standard genome sequencing and annotation.</title>
        <authorList>
            <consortium name="The Broad Institute Genomics Platform"/>
            <consortium name="The Broad Institute Genome Sequencing Center for Infectious Disease"/>
            <person name="Wu L."/>
            <person name="Ma J."/>
        </authorList>
    </citation>
    <scope>NUCLEOTIDE SEQUENCE [LARGE SCALE GENOMIC DNA]</scope>
    <source>
        <strain evidence="22">JCM 18077</strain>
    </source>
</reference>
<dbReference type="InterPro" id="IPR000438">
    <property type="entry name" value="Acetyl_CoA_COase_Trfase_b_su"/>
</dbReference>
<dbReference type="InterPro" id="IPR001095">
    <property type="entry name" value="Acetyl_CoA_COase_a_su"/>
</dbReference>
<evidence type="ECO:0000256" key="12">
    <source>
        <dbReference type="ARBA" id="ARBA00022771"/>
    </source>
</evidence>
<dbReference type="SUPFAM" id="SSF52096">
    <property type="entry name" value="ClpP/crotonase"/>
    <property type="match status" value="2"/>
</dbReference>
<dbReference type="PANTHER" id="PTHR42995:SF5">
    <property type="entry name" value="ACETYL-COENZYME A CARBOXYLASE CARBOXYL TRANSFERASE SUBUNIT BETA, CHLOROPLASTIC"/>
    <property type="match status" value="1"/>
</dbReference>
<evidence type="ECO:0000256" key="14">
    <source>
        <dbReference type="ARBA" id="ARBA00022840"/>
    </source>
</evidence>
<evidence type="ECO:0000313" key="21">
    <source>
        <dbReference type="EMBL" id="GAA4738720.1"/>
    </source>
</evidence>
<evidence type="ECO:0000256" key="8">
    <source>
        <dbReference type="ARBA" id="ARBA00018312"/>
    </source>
</evidence>
<keyword evidence="11" id="KW-0547">Nucleotide-binding</keyword>
<sequence>MNARELIAALVEDWCSWDIPVAPQPVHADLGAFDPERLDSGAHSDYAEQLARAAERTGVDESILTGVGMVTAPDTGDRFPLVLIVSEFGFLGGSIGRVAGTRVVAALQRATARGLPVLALPASGGTRMQEGTPAFLQMAAITAAVNAHKAAGLPYLAYLRHPTTGGVLASWGSLGHVVWGAPGALIGFLGPKVATTLRGEAFPPGVQRAENLYRHGVLDGVVDVDDLPARVARLLAVWRAEADPLEVPRSWARTSGHPENAWSAVQQSRKPDRPGLDWMLDAVPFAPIVDHGPVQVALVQLGGHAVVMVGTDGPTQRAGEAIDVAALRAARRGIALAAELQLPLLTVIDTHGAQLSVRAEEEGLAAEIAHCLSDFLAAPVPTVSVLTGAGAGGAALALFPADLVIATSDGWLAPLPPEGSAALVYGDPGRAPDLAQAQHIWAVDLHRAGLVDILATGRAQILDYVVEYLDPGPRPRPERRSNR</sequence>
<evidence type="ECO:0000256" key="5">
    <source>
        <dbReference type="ARBA" id="ARBA00010284"/>
    </source>
</evidence>
<evidence type="ECO:0000256" key="3">
    <source>
        <dbReference type="ARBA" id="ARBA00006102"/>
    </source>
</evidence>
<proteinExistence type="inferred from homology"/>
<organism evidence="21 22">
    <name type="scientific">Gordonia alkaliphila</name>
    <dbReference type="NCBI Taxonomy" id="1053547"/>
    <lineage>
        <taxon>Bacteria</taxon>
        <taxon>Bacillati</taxon>
        <taxon>Actinomycetota</taxon>
        <taxon>Actinomycetes</taxon>
        <taxon>Mycobacteriales</taxon>
        <taxon>Gordoniaceae</taxon>
        <taxon>Gordonia</taxon>
    </lineage>
</organism>
<comment type="caution">
    <text evidence="21">The sequence shown here is derived from an EMBL/GenBank/DDBJ whole genome shotgun (WGS) entry which is preliminary data.</text>
</comment>
<dbReference type="Pfam" id="PF01039">
    <property type="entry name" value="Carboxyl_trans"/>
    <property type="match status" value="1"/>
</dbReference>
<feature type="domain" description="CoA carboxyltransferase N-terminal" evidence="19">
    <location>
        <begin position="1"/>
        <end position="253"/>
    </location>
</feature>
<dbReference type="Pfam" id="PF03255">
    <property type="entry name" value="ACCA"/>
    <property type="match status" value="1"/>
</dbReference>
<evidence type="ECO:0000313" key="22">
    <source>
        <dbReference type="Proteomes" id="UP001500822"/>
    </source>
</evidence>
<dbReference type="Gene3D" id="3.90.226.10">
    <property type="entry name" value="2-enoyl-CoA Hydratase, Chain A, domain 1"/>
    <property type="match status" value="2"/>
</dbReference>
<evidence type="ECO:0000256" key="9">
    <source>
        <dbReference type="ARBA" id="ARBA00022516"/>
    </source>
</evidence>